<name>A0AAV2Q7Z7_MEGNR</name>
<keyword evidence="2" id="KW-1185">Reference proteome</keyword>
<comment type="caution">
    <text evidence="1">The sequence shown here is derived from an EMBL/GenBank/DDBJ whole genome shotgun (WGS) entry which is preliminary data.</text>
</comment>
<evidence type="ECO:0000313" key="2">
    <source>
        <dbReference type="Proteomes" id="UP001497623"/>
    </source>
</evidence>
<accession>A0AAV2Q7Z7</accession>
<gene>
    <name evidence="1" type="ORF">MNOR_LOCUS8104</name>
</gene>
<dbReference type="Proteomes" id="UP001497623">
    <property type="component" value="Unassembled WGS sequence"/>
</dbReference>
<reference evidence="1 2" key="1">
    <citation type="submission" date="2024-05" db="EMBL/GenBank/DDBJ databases">
        <authorList>
            <person name="Wallberg A."/>
        </authorList>
    </citation>
    <scope>NUCLEOTIDE SEQUENCE [LARGE SCALE GENOMIC DNA]</scope>
</reference>
<dbReference type="AlphaFoldDB" id="A0AAV2Q7Z7"/>
<evidence type="ECO:0000313" key="1">
    <source>
        <dbReference type="EMBL" id="CAL4069874.1"/>
    </source>
</evidence>
<proteinExistence type="predicted"/>
<dbReference type="EMBL" id="CAXKWB010003695">
    <property type="protein sequence ID" value="CAL4069874.1"/>
    <property type="molecule type" value="Genomic_DNA"/>
</dbReference>
<protein>
    <submittedName>
        <fullName evidence="1">Uncharacterized protein</fullName>
    </submittedName>
</protein>
<sequence length="318" mass="35604">MADPKITNKSSSHPMSLTAEQIAKDFKVCNTCLSTWDLKRKYEDNQRQIVGGIMVKKDDTKLKQNHLESIKKKKYNASENEIAQFNHENSLSGSSDSDSKLLISVSKAEVHMSGNMCNQLNHKNGVNKLSTIISQNGNDLELGPEKTVAVNKKEPEDSSAVQNVGNAFNLESRSASPELFEKEIHSYQNIKQELPDDTVLNGIEMNSLASSDINLIKQELPEDIVLNRKEMNSLASSDINLIKQELPDDTVLNRIEKNSLAISDINLIKQELPDNTVRNRIEMNNLATSDINLKPFDNNLIISNFEKNVGQSNVRKVK</sequence>
<organism evidence="1 2">
    <name type="scientific">Meganyctiphanes norvegica</name>
    <name type="common">Northern krill</name>
    <name type="synonym">Thysanopoda norvegica</name>
    <dbReference type="NCBI Taxonomy" id="48144"/>
    <lineage>
        <taxon>Eukaryota</taxon>
        <taxon>Metazoa</taxon>
        <taxon>Ecdysozoa</taxon>
        <taxon>Arthropoda</taxon>
        <taxon>Crustacea</taxon>
        <taxon>Multicrustacea</taxon>
        <taxon>Malacostraca</taxon>
        <taxon>Eumalacostraca</taxon>
        <taxon>Eucarida</taxon>
        <taxon>Euphausiacea</taxon>
        <taxon>Euphausiidae</taxon>
        <taxon>Meganyctiphanes</taxon>
    </lineage>
</organism>